<sequence length="78" mass="8830">MRTVHIIVLTMNCKPDLPFAPTKWVQMSGMPRNNTVRGRSGRTANETDEPSKADETQTKRTNRTAKIDQNGSLIRGFR</sequence>
<proteinExistence type="predicted"/>
<dbReference type="EnsemblMetazoa" id="CJA38212.1">
    <property type="protein sequence ID" value="CJA38212.1"/>
    <property type="gene ID" value="WBGene00214059"/>
</dbReference>
<protein>
    <submittedName>
        <fullName evidence="2">Uncharacterized protein</fullName>
    </submittedName>
</protein>
<evidence type="ECO:0000256" key="1">
    <source>
        <dbReference type="SAM" id="MobiDB-lite"/>
    </source>
</evidence>
<name>A0A8R1IU81_CAEJA</name>
<organism evidence="2 3">
    <name type="scientific">Caenorhabditis japonica</name>
    <dbReference type="NCBI Taxonomy" id="281687"/>
    <lineage>
        <taxon>Eukaryota</taxon>
        <taxon>Metazoa</taxon>
        <taxon>Ecdysozoa</taxon>
        <taxon>Nematoda</taxon>
        <taxon>Chromadorea</taxon>
        <taxon>Rhabditida</taxon>
        <taxon>Rhabditina</taxon>
        <taxon>Rhabditomorpha</taxon>
        <taxon>Rhabditoidea</taxon>
        <taxon>Rhabditidae</taxon>
        <taxon>Peloderinae</taxon>
        <taxon>Caenorhabditis</taxon>
    </lineage>
</organism>
<evidence type="ECO:0000313" key="2">
    <source>
        <dbReference type="EnsemblMetazoa" id="CJA38212.1"/>
    </source>
</evidence>
<reference evidence="2" key="2">
    <citation type="submission" date="2022-06" db="UniProtKB">
        <authorList>
            <consortium name="EnsemblMetazoa"/>
        </authorList>
    </citation>
    <scope>IDENTIFICATION</scope>
    <source>
        <strain evidence="2">DF5081</strain>
    </source>
</reference>
<dbReference type="Proteomes" id="UP000005237">
    <property type="component" value="Unassembled WGS sequence"/>
</dbReference>
<reference evidence="3" key="1">
    <citation type="submission" date="2010-08" db="EMBL/GenBank/DDBJ databases">
        <authorList>
            <consortium name="Caenorhabditis japonica Sequencing Consortium"/>
            <person name="Wilson R.K."/>
        </authorList>
    </citation>
    <scope>NUCLEOTIDE SEQUENCE [LARGE SCALE GENOMIC DNA]</scope>
    <source>
        <strain evidence="3">DF5081</strain>
    </source>
</reference>
<accession>A0A8R1IU81</accession>
<dbReference type="AlphaFoldDB" id="A0A8R1IU81"/>
<evidence type="ECO:0000313" key="3">
    <source>
        <dbReference type="Proteomes" id="UP000005237"/>
    </source>
</evidence>
<feature type="compositionally biased region" description="Basic and acidic residues" evidence="1">
    <location>
        <begin position="49"/>
        <end position="58"/>
    </location>
</feature>
<keyword evidence="3" id="KW-1185">Reference proteome</keyword>
<feature type="region of interest" description="Disordered" evidence="1">
    <location>
        <begin position="28"/>
        <end position="78"/>
    </location>
</feature>